<evidence type="ECO:0000313" key="2">
    <source>
        <dbReference type="Proteomes" id="UP000245626"/>
    </source>
</evidence>
<name>A0ACD0P537_9BASI</name>
<protein>
    <submittedName>
        <fullName evidence="1">Uncharacterized protein</fullName>
    </submittedName>
</protein>
<sequence>MGPKTKAPRRKNSKREGEKNKLCLGVLPTLLCRRREISFSFLFCEMSKRGKGGGGEVSPQNRGWTEGSTPSFLHYHPRFCTHPLFPSPPCPSTRTRVLKGRRGTEKEGSTFPPIEREEREFSPPPPPIFPQSSTQVPLSNLVVSFFFFFSTIPWCIERKDGFRAEGKLPYLVFESKW</sequence>
<proteinExistence type="predicted"/>
<evidence type="ECO:0000313" key="1">
    <source>
        <dbReference type="EMBL" id="PWN53086.1"/>
    </source>
</evidence>
<organism evidence="1 2">
    <name type="scientific">Violaceomyces palustris</name>
    <dbReference type="NCBI Taxonomy" id="1673888"/>
    <lineage>
        <taxon>Eukaryota</taxon>
        <taxon>Fungi</taxon>
        <taxon>Dikarya</taxon>
        <taxon>Basidiomycota</taxon>
        <taxon>Ustilaginomycotina</taxon>
        <taxon>Ustilaginomycetes</taxon>
        <taxon>Violaceomycetales</taxon>
        <taxon>Violaceomycetaceae</taxon>
        <taxon>Violaceomyces</taxon>
    </lineage>
</organism>
<reference evidence="1 2" key="1">
    <citation type="journal article" date="2018" name="Mol. Biol. Evol.">
        <title>Broad Genomic Sampling Reveals a Smut Pathogenic Ancestry of the Fungal Clade Ustilaginomycotina.</title>
        <authorList>
            <person name="Kijpornyongpan T."/>
            <person name="Mondo S.J."/>
            <person name="Barry K."/>
            <person name="Sandor L."/>
            <person name="Lee J."/>
            <person name="Lipzen A."/>
            <person name="Pangilinan J."/>
            <person name="LaButti K."/>
            <person name="Hainaut M."/>
            <person name="Henrissat B."/>
            <person name="Grigoriev I.V."/>
            <person name="Spatafora J.W."/>
            <person name="Aime M.C."/>
        </authorList>
    </citation>
    <scope>NUCLEOTIDE SEQUENCE [LARGE SCALE GENOMIC DNA]</scope>
    <source>
        <strain evidence="1 2">SA 807</strain>
    </source>
</reference>
<gene>
    <name evidence="1" type="ORF">IE53DRAFT_217034</name>
</gene>
<dbReference type="Proteomes" id="UP000245626">
    <property type="component" value="Unassembled WGS sequence"/>
</dbReference>
<keyword evidence="2" id="KW-1185">Reference proteome</keyword>
<dbReference type="EMBL" id="KZ819742">
    <property type="protein sequence ID" value="PWN53086.1"/>
    <property type="molecule type" value="Genomic_DNA"/>
</dbReference>
<accession>A0ACD0P537</accession>